<dbReference type="PANTHER" id="PTHR13500">
    <property type="entry name" value="NUCLEOLAR PRERIBOSOMAL-ASSOCIATED PROTEIN 1"/>
    <property type="match status" value="1"/>
</dbReference>
<keyword evidence="4" id="KW-1185">Reference proteome</keyword>
<dbReference type="EMBL" id="SDMP01000001">
    <property type="protein sequence ID" value="RYR79955.1"/>
    <property type="molecule type" value="Genomic_DNA"/>
</dbReference>
<dbReference type="OrthoDB" id="72892at2759"/>
<feature type="domain" description="URB1 C-terminal" evidence="2">
    <location>
        <begin position="2007"/>
        <end position="2197"/>
    </location>
</feature>
<evidence type="ECO:0000259" key="1">
    <source>
        <dbReference type="Pfam" id="PF11707"/>
    </source>
</evidence>
<protein>
    <recommendedName>
        <fullName evidence="5">Nucleolar pre-ribosomal-associated protein 1 N-terminal domain-containing protein</fullName>
    </recommendedName>
</protein>
<gene>
    <name evidence="3" type="ORF">Ahy_A01g004749</name>
</gene>
<dbReference type="SUPFAM" id="SSF48371">
    <property type="entry name" value="ARM repeat"/>
    <property type="match status" value="1"/>
</dbReference>
<dbReference type="Pfam" id="PF11707">
    <property type="entry name" value="Npa1"/>
    <property type="match status" value="1"/>
</dbReference>
<evidence type="ECO:0000259" key="2">
    <source>
        <dbReference type="Pfam" id="PF16201"/>
    </source>
</evidence>
<proteinExistence type="predicted"/>
<organism evidence="3 4">
    <name type="scientific">Arachis hypogaea</name>
    <name type="common">Peanut</name>
    <dbReference type="NCBI Taxonomy" id="3818"/>
    <lineage>
        <taxon>Eukaryota</taxon>
        <taxon>Viridiplantae</taxon>
        <taxon>Streptophyta</taxon>
        <taxon>Embryophyta</taxon>
        <taxon>Tracheophyta</taxon>
        <taxon>Spermatophyta</taxon>
        <taxon>Magnoliopsida</taxon>
        <taxon>eudicotyledons</taxon>
        <taxon>Gunneridae</taxon>
        <taxon>Pentapetalae</taxon>
        <taxon>rosids</taxon>
        <taxon>fabids</taxon>
        <taxon>Fabales</taxon>
        <taxon>Fabaceae</taxon>
        <taxon>Papilionoideae</taxon>
        <taxon>50 kb inversion clade</taxon>
        <taxon>dalbergioids sensu lato</taxon>
        <taxon>Dalbergieae</taxon>
        <taxon>Pterocarpus clade</taxon>
        <taxon>Arachis</taxon>
    </lineage>
</organism>
<name>A0A445EX00_ARAHY</name>
<dbReference type="InterPro" id="IPR016024">
    <property type="entry name" value="ARM-type_fold"/>
</dbReference>
<dbReference type="Proteomes" id="UP000289738">
    <property type="component" value="Chromosome A01"/>
</dbReference>
<feature type="domain" description="URB1 N-terminal" evidence="1">
    <location>
        <begin position="66"/>
        <end position="377"/>
    </location>
</feature>
<accession>A0A445EX00</accession>
<dbReference type="Gramene" id="arahy.Tifrunner.gnm2.ann2.Ah01g016900.1">
    <property type="protein sequence ID" value="arahy.Tifrunner.gnm2.ann2.Ah01g016900.1-CDS"/>
    <property type="gene ID" value="arahy.Tifrunner.gnm2.ann2.Ah01g016900"/>
</dbReference>
<dbReference type="GO" id="GO:0000466">
    <property type="term" value="P:maturation of 5.8S rRNA from tricistronic rRNA transcript (SSU-rRNA, 5.8S rRNA, LSU-rRNA)"/>
    <property type="evidence" value="ECO:0007669"/>
    <property type="project" value="TreeGrafter"/>
</dbReference>
<dbReference type="InterPro" id="IPR032436">
    <property type="entry name" value="URB1_C"/>
</dbReference>
<dbReference type="PANTHER" id="PTHR13500:SF0">
    <property type="entry name" value="NUCLEOLAR PRE-RIBOSOMAL-ASSOCIATED PROTEIN 1"/>
    <property type="match status" value="1"/>
</dbReference>
<dbReference type="GO" id="GO:0000463">
    <property type="term" value="P:maturation of LSU-rRNA from tricistronic rRNA transcript (SSU-rRNA, 5.8S rRNA, LSU-rRNA)"/>
    <property type="evidence" value="ECO:0007669"/>
    <property type="project" value="TreeGrafter"/>
</dbReference>
<evidence type="ECO:0000313" key="4">
    <source>
        <dbReference type="Proteomes" id="UP000289738"/>
    </source>
</evidence>
<dbReference type="Pfam" id="PF16201">
    <property type="entry name" value="NopRA1"/>
    <property type="match status" value="1"/>
</dbReference>
<comment type="caution">
    <text evidence="3">The sequence shown here is derived from an EMBL/GenBank/DDBJ whole genome shotgun (WGS) entry which is preliminary data.</text>
</comment>
<dbReference type="InterPro" id="IPR021714">
    <property type="entry name" value="URB1_N"/>
</dbReference>
<dbReference type="GO" id="GO:0005730">
    <property type="term" value="C:nucleolus"/>
    <property type="evidence" value="ECO:0007669"/>
    <property type="project" value="TreeGrafter"/>
</dbReference>
<reference evidence="3 4" key="1">
    <citation type="submission" date="2019-01" db="EMBL/GenBank/DDBJ databases">
        <title>Sequencing of cultivated peanut Arachis hypogaea provides insights into genome evolution and oil improvement.</title>
        <authorList>
            <person name="Chen X."/>
        </authorList>
    </citation>
    <scope>NUCLEOTIDE SEQUENCE [LARGE SCALE GENOMIC DNA]</scope>
    <source>
        <strain evidence="4">cv. Fuhuasheng</strain>
        <tissue evidence="3">Leaves</tissue>
    </source>
</reference>
<dbReference type="STRING" id="3818.A0A445EX00"/>
<evidence type="ECO:0008006" key="5">
    <source>
        <dbReference type="Google" id="ProtNLM"/>
    </source>
</evidence>
<dbReference type="InterPro" id="IPR039844">
    <property type="entry name" value="URB1"/>
</dbReference>
<evidence type="ECO:0000313" key="3">
    <source>
        <dbReference type="EMBL" id="RYR79955.1"/>
    </source>
</evidence>
<sequence>MADREGAGLNLHAKVTHDAKLKELLHRITSLEIKLCSDATKEFIKLLKSEDGGSLLREYLRGSPKCSELLGAWKLRQGKQGMHYVLDLVSTILNHPIGKYNHADVESVSVSKELDKFARLIFSEYIGDVYKELSSKEVKRQKAALMLMVSVVRRGHSLASEVAKNFDFKHPEFKRIAEPKRRNNDERSAKIGGRWLLLRKSFVGFAMSFLEVGKPGLLRWILQQREMYYGVLRGLGNDDDETVMFVLTTLRDRVLVKESLVPPSLRSVLFGSVTLDQLVGVCGRDGGGDAAELAYEVLVMVCTNPINGLMPDLERRPNPLKGNPKRIMGFMRKLRGTEIQYHRDLLLAISNAKFSFGLSYLKEFPYNIEDDTSPSWIYAISLAADLVSSVGNGLSKELVDCQSKDLQSFDKMDLLSTVKCLFPRPFNRSIFNKGLLSTKPHVKHGALRLILELMKFLDSLFGGLSRNSSFRYKLSQNMGSTKQEIQNYVQAFLPDPQVLISLIYPLDSCSEAQESSLKRTACDLEHVSNSRKKLKMDTSENDVDIVVGGISTGPDIDLASDSGAVDNDVKPDTLDDEEDLMNIMGEIWSVDLCSMGVSTLRDAESYIKSKLLDALKYYRRTLPFTLDKSFESFKDLLKNPLELTSNLQASLLSLLAEYIEWCPENDIPIRTPPMLYKYLQPLLKLLMFSPVNGARDQAYRLAMAAMFSTGAFDRNPHEIEAWFLYLPGYHKTRSPINILEVEVLQSLCSTVISFLCDAVSTIGNNLFKYWSILKNYVDGLKGGKEFSPDFSPLTVCVLEKCLRVIRSKSGTYSLPKKSMVLSYTCNTVKSLLQTQVDAELLSALVTADLTQRLDDNYEYDGAFPKWKPMKNLLDFLESISCQQNCSHFSKNEESVPPDGSLGSALGDIKGLLSSTASNEMAETSMALLSSFIWGGVDDKLMNLRSHALISHDLLGVPFSLLSSVFFLDPSVILHASKLWPVKFAVGLDMAISDLDSNSQNAPPVDTSDLTSHPDSLTCNQLLDSSEADVTAFSIFLKQAPFHVIFPAVMCMEGSDISKVSKVKDLLLHKLSRSMSDSSLLHSLRLVLFWTHQIQLCYKVNPLAKTEWHLNLCVILVRKMLAQLLVPEGSLDCSTNSAFCSSSYNTQEVIKIIFCHPSVLMSLSSPLGSSHNFTNVTVGNGFEVVNGLSGEEFHKFRNPILNILRMALDYMWSLCSTQLCASEAQEVTNNIVEAFKGLQHKLFVIVRDRFELCISAKDIIPLLPTSYALHFCIRFLSPFKLLELVDWIFKRVEVDDLPTKKSCLSIGCSLVAGAFNTLSIYFQQPIRNRAPYDNFWEISEKNMRADVFEQIYSRVVEFSLNYETDCADKCLVEAVNALYMQKHMQQETFHPLLLVMCKIVMVTPVRMLFQCVQKTNAQRAKFLYILTEMSSVHSSIFGHLFLAVVNKGLYHDNIGFEGQASDVTLSEDQFLLLLPAALSYLSQSSKRFGRCNDKDLKHLPYFYSKILLKGLSEWNKFISKDIFEEEYGEFFPASVQQLLCHMDHSLLGKSIHMLQYHFALNGDSMKLKKRLKLFKSICQHSAARDELMDCDSQVINNYSLNQSLNLIYRVVARISFCKLLLFPEEAGEDFKVAPAEMQSKLDTSRIRYINLLVDIWQSIVKKTSLPPPNQAGAGKSTNILLLYNHLEVFVLESILELTVKMHDGLIQLQSIAFLEQLIRHAFLYRFGDFTTMKTLRLILTQLNEGSLSCDTYLQLLLAHSQFASTLYSVCKPAGSLFKPVSSILKCLVIPSHDHRENDEKLTEKLTDLSTGPLEIVRLLRVLLWMRGHQTDIDSGNDIGINIKELHALLCRCYGATLNQIDLEIYNLIHEIESMSGSQSLNLSDVECLWGLASLDPNMGHSLEQCASSNIKFDSEPIEVCSGSQNRENIPIDPDICISTVLSFPYDRSIADMLPAGNNIEPDTFGKQIQSPLVEVGLRYDPRFILRFSIHCLSQSRIEPVEFAGSGLLAIAFVGMSSSDLGIRKLAYGTLDKFKSALENCQKRKDVMGLRLLLNSIQNSIEEPWQNIPSFIALFAAEASCVLLDSSHDQYAAISTMLIHSSKLNMRVIPLVDNFFWSTSINFKAERCWMLRLLYAGLNSDDDAIIYIKHSILESLMSFYVSPLMDVESKDLIIEVIKKSVKFHKIARHLVKQCSLLSWFSSIISVNRERLNGEEKRVFLKHVSVILKAVNDVISLGRISKWLQSYGLEQLMELSSILLNSLLQDVTFANETLGFINPFLKMTASMFKLSQKRKIYQPHFTLSIEGLYQIYQAGSKSDEATKGINQEAALEAILMNAPPISIFLMKQERLESFLIWAITTALQSDSSRRMRANKSRIFRTNNYREESHERSLLSKLLRWLTASVIIAKLYQKPNDMDSAFVETHDLNSLHSLLVQAGNANGQRHDIGIGCGKLLASVIFCLQLLHDIDPEVLPSTVSALCLLTFGASNFAVGRGDLLKEYSTLISSHCSRVRCPPEANPAWRWSFYHPWKDCSPELTDSQKMDEYHSCLTLLVVVSNVLGEKKLELASLSPLDIERSGLFQWEKSLLKN</sequence>